<evidence type="ECO:0000256" key="1">
    <source>
        <dbReference type="ARBA" id="ARBA00022475"/>
    </source>
</evidence>
<keyword evidence="3 5" id="KW-1133">Transmembrane helix</keyword>
<comment type="subcellular location">
    <subcellularLocation>
        <location evidence="5">Cell membrane</location>
        <topology evidence="5">Multi-pass membrane protein</topology>
    </subcellularLocation>
</comment>
<gene>
    <name evidence="7" type="ORF">R1CP_20180</name>
</gene>
<protein>
    <recommendedName>
        <fullName evidence="5">UPF0182 protein R1CP_20180</fullName>
    </recommendedName>
</protein>
<feature type="compositionally biased region" description="Low complexity" evidence="6">
    <location>
        <begin position="918"/>
        <end position="939"/>
    </location>
</feature>
<dbReference type="PANTHER" id="PTHR39344:SF1">
    <property type="entry name" value="UPF0182 PROTEIN SLL1060"/>
    <property type="match status" value="1"/>
</dbReference>
<name>A0A1B1K819_RHOOP</name>
<feature type="transmembrane region" description="Helical" evidence="5">
    <location>
        <begin position="114"/>
        <end position="136"/>
    </location>
</feature>
<dbReference type="PANTHER" id="PTHR39344">
    <property type="entry name" value="UPF0182 PROTEIN SLL1060"/>
    <property type="match status" value="1"/>
</dbReference>
<accession>A0A1B1K819</accession>
<dbReference type="Pfam" id="PF03699">
    <property type="entry name" value="UPF0182"/>
    <property type="match status" value="1"/>
</dbReference>
<evidence type="ECO:0000256" key="4">
    <source>
        <dbReference type="ARBA" id="ARBA00023136"/>
    </source>
</evidence>
<dbReference type="NCBIfam" id="NF000825">
    <property type="entry name" value="PRK00068.1"/>
    <property type="match status" value="1"/>
</dbReference>
<evidence type="ECO:0000256" key="6">
    <source>
        <dbReference type="SAM" id="MobiDB-lite"/>
    </source>
</evidence>
<evidence type="ECO:0000313" key="8">
    <source>
        <dbReference type="Proteomes" id="UP000186108"/>
    </source>
</evidence>
<sequence>MSGPPAESLQIPRRAKILLIGLAAFVTLLVIAPALINTYTDWLWFGEVGFRTVWGTVLFTRIALFLAVTFLVGGTFFAAILFAYRSRPLFVPATGAHDPIEPYRTIAIGRKRQLGLGIPIAFGVLCGLISHNQWVIVQLFLHGTAFGAVDPQFGYDVGFYAFDLPFYRFVLNWLFVAVLVAFAANLVTHYLFGGLRLSGQARALSLPARIQLAVLAGVLILLKAVAYWLDQFSLVSSGRKEPTFTGAGYTDIHAVLPAKLILLAIAIICAGAFFAAIFLHDLRIPAMATALLVLSSILVGGVWPALMEQFSVRPNAADVERPYIAATRQAYGIGAETVEYTDYPGVGTKPPPEVPADLTTVANARLFDPNVLSRTFTQQQQLKNFYGFAPTLDLDRYVIDGQLRDYIVAARELSPNSLTGNQTDWINRRTVYTHGNGFVAAPANRVNAAVRDATRDTANGDSGCYPLYTVSDVASQGTDRQVIPVEEPRIYYGEVIAQADPDYAIVGQVGDSEAREYDTDTSKFTYTGAGGVSIGNWLHRWVFAAKHTERNILFSRAIGPDSKILYHRDPRDRVHLAAPWLTTDANPYPAVVAGKIVWIVDAYTTLDHYPYATHTSLQAPAVDTTGRQIPGEEIAYARNSVKATVDAYDGTVTLYQVDRHDPVLQTWMDIFPGTVQPEDSISGELRAHFRYPEDLFKIQRVLLAKYHVNDPREFFTTNAFWSVPSDPTVDENPNQPPFYVLVGDGQTAQPSFRLASAMVGFNREFLSAYISAGSDPENYGKISVLQLPTDTLTQGPQQIQNSMISDTRVASERTLLERSNRIQYGNLLTLPIADGGVLYLEPLYTERISSAQDTSTFPQLSRVLVSYREPGTGRVRVGYDPTLAEALDQVFGADTGSAATAPGGDAKTAPPPGPAAPAVPSAEAPPETAPPTAATPESADAIAAATEVKAAIDDLRSAQQRGDFTGYGTALDRLQRAIGAYLESGG</sequence>
<dbReference type="AlphaFoldDB" id="A0A1B1K819"/>
<reference evidence="7 8" key="1">
    <citation type="submission" date="2014-07" db="EMBL/GenBank/DDBJ databases">
        <authorList>
            <person name="Zhang J.E."/>
            <person name="Yang H."/>
            <person name="Guo J."/>
            <person name="Deng Z."/>
            <person name="Luo H."/>
            <person name="Luo M."/>
            <person name="Zhao B."/>
        </authorList>
    </citation>
    <scope>NUCLEOTIDE SEQUENCE [LARGE SCALE GENOMIC DNA]</scope>
    <source>
        <strain evidence="7 8">1CP</strain>
    </source>
</reference>
<feature type="transmembrane region" description="Helical" evidence="5">
    <location>
        <begin position="17"/>
        <end position="36"/>
    </location>
</feature>
<proteinExistence type="inferred from homology"/>
<feature type="transmembrane region" description="Helical" evidence="5">
    <location>
        <begin position="212"/>
        <end position="229"/>
    </location>
</feature>
<dbReference type="RefSeq" id="WP_065491388.1">
    <property type="nucleotide sequence ID" value="NZ_CP009111.1"/>
</dbReference>
<keyword evidence="1 5" id="KW-1003">Cell membrane</keyword>
<comment type="similarity">
    <text evidence="5">Belongs to the UPF0182 family.</text>
</comment>
<evidence type="ECO:0000256" key="5">
    <source>
        <dbReference type="HAMAP-Rule" id="MF_01600"/>
    </source>
</evidence>
<keyword evidence="2 5" id="KW-0812">Transmembrane</keyword>
<feature type="transmembrane region" description="Helical" evidence="5">
    <location>
        <begin position="286"/>
        <end position="306"/>
    </location>
</feature>
<dbReference type="InterPro" id="IPR005372">
    <property type="entry name" value="UPF0182"/>
</dbReference>
<feature type="transmembrane region" description="Helical" evidence="5">
    <location>
        <begin position="56"/>
        <end position="84"/>
    </location>
</feature>
<dbReference type="NCBIfam" id="NF009097">
    <property type="entry name" value="PRK12438.1"/>
    <property type="match status" value="1"/>
</dbReference>
<dbReference type="PATRIC" id="fig|37919.13.peg.4229"/>
<dbReference type="GO" id="GO:0005886">
    <property type="term" value="C:plasma membrane"/>
    <property type="evidence" value="ECO:0007669"/>
    <property type="project" value="UniProtKB-SubCell"/>
</dbReference>
<feature type="compositionally biased region" description="Low complexity" evidence="6">
    <location>
        <begin position="898"/>
        <end position="908"/>
    </location>
</feature>
<dbReference type="EMBL" id="CP009111">
    <property type="protein sequence ID" value="ANS28716.1"/>
    <property type="molecule type" value="Genomic_DNA"/>
</dbReference>
<keyword evidence="4 5" id="KW-0472">Membrane</keyword>
<dbReference type="GO" id="GO:0005576">
    <property type="term" value="C:extracellular region"/>
    <property type="evidence" value="ECO:0007669"/>
    <property type="project" value="TreeGrafter"/>
</dbReference>
<feature type="transmembrane region" description="Helical" evidence="5">
    <location>
        <begin position="260"/>
        <end position="279"/>
    </location>
</feature>
<dbReference type="HAMAP" id="MF_01600">
    <property type="entry name" value="UPF0182"/>
    <property type="match status" value="1"/>
</dbReference>
<evidence type="ECO:0000313" key="7">
    <source>
        <dbReference type="EMBL" id="ANS28716.1"/>
    </source>
</evidence>
<organism evidence="7 8">
    <name type="scientific">Rhodococcus opacus</name>
    <name type="common">Nocardia opaca</name>
    <dbReference type="NCBI Taxonomy" id="37919"/>
    <lineage>
        <taxon>Bacteria</taxon>
        <taxon>Bacillati</taxon>
        <taxon>Actinomycetota</taxon>
        <taxon>Actinomycetes</taxon>
        <taxon>Mycobacteriales</taxon>
        <taxon>Nocardiaceae</taxon>
        <taxon>Rhodococcus</taxon>
    </lineage>
</organism>
<evidence type="ECO:0000256" key="3">
    <source>
        <dbReference type="ARBA" id="ARBA00022989"/>
    </source>
</evidence>
<feature type="transmembrane region" description="Helical" evidence="5">
    <location>
        <begin position="170"/>
        <end position="192"/>
    </location>
</feature>
<feature type="region of interest" description="Disordered" evidence="6">
    <location>
        <begin position="894"/>
        <end position="939"/>
    </location>
</feature>
<evidence type="ECO:0000256" key="2">
    <source>
        <dbReference type="ARBA" id="ARBA00022692"/>
    </source>
</evidence>
<dbReference type="Proteomes" id="UP000186108">
    <property type="component" value="Chromosome"/>
</dbReference>